<evidence type="ECO:0000313" key="6">
    <source>
        <dbReference type="EMBL" id="ONI16939.1"/>
    </source>
</evidence>
<dbReference type="PROSITE" id="PS51473">
    <property type="entry name" value="GNK2"/>
    <property type="match status" value="1"/>
</dbReference>
<evidence type="ECO:0000256" key="4">
    <source>
        <dbReference type="ARBA" id="ARBA00022737"/>
    </source>
</evidence>
<name>M5VZS5_PRUPE</name>
<dbReference type="InterPro" id="IPR002902">
    <property type="entry name" value="GNK2"/>
</dbReference>
<dbReference type="CDD" id="cd23509">
    <property type="entry name" value="Gnk2-like"/>
    <property type="match status" value="1"/>
</dbReference>
<dbReference type="Proteomes" id="UP000006882">
    <property type="component" value="Chromosome G3"/>
</dbReference>
<evidence type="ECO:0000256" key="2">
    <source>
        <dbReference type="ARBA" id="ARBA00022525"/>
    </source>
</evidence>
<dbReference type="InterPro" id="IPR038408">
    <property type="entry name" value="GNK2_sf"/>
</dbReference>
<evidence type="ECO:0000256" key="1">
    <source>
        <dbReference type="ARBA" id="ARBA00004613"/>
    </source>
</evidence>
<evidence type="ECO:0000256" key="3">
    <source>
        <dbReference type="ARBA" id="ARBA00022729"/>
    </source>
</evidence>
<dbReference type="InterPro" id="IPR050581">
    <property type="entry name" value="CRR_secretory_protein"/>
</dbReference>
<accession>M5VZS5</accession>
<protein>
    <submittedName>
        <fullName evidence="6">Uncharacterized protein</fullName>
    </submittedName>
</protein>
<dbReference type="Pfam" id="PF01657">
    <property type="entry name" value="Stress-antifung"/>
    <property type="match status" value="1"/>
</dbReference>
<dbReference type="PANTHER" id="PTHR32411">
    <property type="entry name" value="CYSTEINE-RICH REPEAT SECRETORY PROTEIN 38-RELATED"/>
    <property type="match status" value="1"/>
</dbReference>
<evidence type="ECO:0000313" key="7">
    <source>
        <dbReference type="Proteomes" id="UP000006882"/>
    </source>
</evidence>
<dbReference type="GO" id="GO:0005576">
    <property type="term" value="C:extracellular region"/>
    <property type="evidence" value="ECO:0007669"/>
    <property type="project" value="UniProtKB-SubCell"/>
</dbReference>
<dbReference type="PANTHER" id="PTHR32411:SF43">
    <property type="entry name" value="CYSTEINE-RICH REPEAT SECRETORY PROTEIN 38"/>
    <property type="match status" value="1"/>
</dbReference>
<keyword evidence="2" id="KW-0964">Secreted</keyword>
<keyword evidence="7" id="KW-1185">Reference proteome</keyword>
<dbReference type="Gene3D" id="3.30.430.20">
    <property type="entry name" value="Gnk2 domain, C-X8-C-X2-C motif"/>
    <property type="match status" value="1"/>
</dbReference>
<dbReference type="Gramene" id="ONI16939">
    <property type="protein sequence ID" value="ONI16939"/>
    <property type="gene ID" value="PRUPE_3G131600"/>
</dbReference>
<dbReference type="HOGENOM" id="CLU_2762575_0_0_1"/>
<keyword evidence="4" id="KW-0677">Repeat</keyword>
<reference evidence="6 7" key="1">
    <citation type="journal article" date="2013" name="Nat. Genet.">
        <title>The high-quality draft genome of peach (Prunus persica) identifies unique patterns of genetic diversity, domestication and genome evolution.</title>
        <authorList>
            <consortium name="International Peach Genome Initiative"/>
            <person name="Verde I."/>
            <person name="Abbott A.G."/>
            <person name="Scalabrin S."/>
            <person name="Jung S."/>
            <person name="Shu S."/>
            <person name="Marroni F."/>
            <person name="Zhebentyayeva T."/>
            <person name="Dettori M.T."/>
            <person name="Grimwood J."/>
            <person name="Cattonaro F."/>
            <person name="Zuccolo A."/>
            <person name="Rossini L."/>
            <person name="Jenkins J."/>
            <person name="Vendramin E."/>
            <person name="Meisel L.A."/>
            <person name="Decroocq V."/>
            <person name="Sosinski B."/>
            <person name="Prochnik S."/>
            <person name="Mitros T."/>
            <person name="Policriti A."/>
            <person name="Cipriani G."/>
            <person name="Dondini L."/>
            <person name="Ficklin S."/>
            <person name="Goodstein D.M."/>
            <person name="Xuan P."/>
            <person name="Del Fabbro C."/>
            <person name="Aramini V."/>
            <person name="Copetti D."/>
            <person name="Gonzalez S."/>
            <person name="Horner D.S."/>
            <person name="Falchi R."/>
            <person name="Lucas S."/>
            <person name="Mica E."/>
            <person name="Maldonado J."/>
            <person name="Lazzari B."/>
            <person name="Bielenberg D."/>
            <person name="Pirona R."/>
            <person name="Miculan M."/>
            <person name="Barakat A."/>
            <person name="Testolin R."/>
            <person name="Stella A."/>
            <person name="Tartarini S."/>
            <person name="Tonutti P."/>
            <person name="Arus P."/>
            <person name="Orellana A."/>
            <person name="Wells C."/>
            <person name="Main D."/>
            <person name="Vizzotto G."/>
            <person name="Silva H."/>
            <person name="Salamini F."/>
            <person name="Schmutz J."/>
            <person name="Morgante M."/>
            <person name="Rokhsar D.S."/>
        </authorList>
    </citation>
    <scope>NUCLEOTIDE SEQUENCE [LARGE SCALE GENOMIC DNA]</scope>
    <source>
        <strain evidence="7">cv. Nemared</strain>
    </source>
</reference>
<dbReference type="AlphaFoldDB" id="M5VZS5"/>
<evidence type="ECO:0000256" key="5">
    <source>
        <dbReference type="ARBA" id="ARBA00038515"/>
    </source>
</evidence>
<keyword evidence="3" id="KW-0732">Signal</keyword>
<organism evidence="6 7">
    <name type="scientific">Prunus persica</name>
    <name type="common">Peach</name>
    <name type="synonym">Amygdalus persica</name>
    <dbReference type="NCBI Taxonomy" id="3760"/>
    <lineage>
        <taxon>Eukaryota</taxon>
        <taxon>Viridiplantae</taxon>
        <taxon>Streptophyta</taxon>
        <taxon>Embryophyta</taxon>
        <taxon>Tracheophyta</taxon>
        <taxon>Spermatophyta</taxon>
        <taxon>Magnoliopsida</taxon>
        <taxon>eudicotyledons</taxon>
        <taxon>Gunneridae</taxon>
        <taxon>Pentapetalae</taxon>
        <taxon>rosids</taxon>
        <taxon>fabids</taxon>
        <taxon>Rosales</taxon>
        <taxon>Rosaceae</taxon>
        <taxon>Amygdaloideae</taxon>
        <taxon>Amygdaleae</taxon>
        <taxon>Prunus</taxon>
    </lineage>
</organism>
<proteinExistence type="inferred from homology"/>
<comment type="subcellular location">
    <subcellularLocation>
        <location evidence="1">Secreted</location>
    </subcellularLocation>
</comment>
<dbReference type="EMBL" id="CM007653">
    <property type="protein sequence ID" value="ONI16939.1"/>
    <property type="molecule type" value="Genomic_DNA"/>
</dbReference>
<comment type="similarity">
    <text evidence="5">Belongs to the cysteine-rich repeat secretory protein family.</text>
</comment>
<sequence>MPLSCNVVHGKLYAHGSMRVVPSKIYLYGMVECKNDLSGVDCKKCIDVARSELLGHSYKMKVGRAIYGSCNNRNITPFTT</sequence>
<gene>
    <name evidence="6" type="ORF">PRUPE_3G131600</name>
</gene>